<protein>
    <submittedName>
        <fullName evidence="3">Pentatricopeptide repeat-containing protein At2g45350, chloroplastic-like</fullName>
    </submittedName>
</protein>
<dbReference type="InterPro" id="IPR011990">
    <property type="entry name" value="TPR-like_helical_dom_sf"/>
</dbReference>
<dbReference type="RefSeq" id="XP_060675059.1">
    <property type="nucleotide sequence ID" value="XM_060819076.1"/>
</dbReference>
<sequence>MIGGVAIHGLGELAFGLLLDMERHCVEPDDITFIGVLNACGHVGLAKEVLICFELMRRVHKLEPKMQHYGCVVDILGRAGLIEEARRFMNGMPIEPNDVVWRTLLSACKNDEKFSTGKPVAKNLIRQDSCNSSAYVLLSNMYAGLCTWDDVRKVRMKMREKNIKKFPGCSWIELEGIVHSMLNGFWMPNSEVSYSGV</sequence>
<dbReference type="PANTHER" id="PTHR47926">
    <property type="entry name" value="PENTATRICOPEPTIDE REPEAT-CONTAINING PROTEIN"/>
    <property type="match status" value="1"/>
</dbReference>
<gene>
    <name evidence="3" type="primary">LOC125423937</name>
</gene>
<dbReference type="InterPro" id="IPR002885">
    <property type="entry name" value="PPR_rpt"/>
</dbReference>
<evidence type="ECO:0000313" key="2">
    <source>
        <dbReference type="Proteomes" id="UP001652623"/>
    </source>
</evidence>
<dbReference type="InterPro" id="IPR046960">
    <property type="entry name" value="PPR_At4g14850-like_plant"/>
</dbReference>
<evidence type="ECO:0000313" key="3">
    <source>
        <dbReference type="RefSeq" id="XP_060675059.1"/>
    </source>
</evidence>
<dbReference type="Pfam" id="PF01535">
    <property type="entry name" value="PPR"/>
    <property type="match status" value="2"/>
</dbReference>
<keyword evidence="1" id="KW-0677">Repeat</keyword>
<proteinExistence type="predicted"/>
<dbReference type="Pfam" id="PF20431">
    <property type="entry name" value="E_motif"/>
    <property type="match status" value="1"/>
</dbReference>
<accession>A0ABM4AE97</accession>
<organism evidence="2 3">
    <name type="scientific">Ziziphus jujuba</name>
    <name type="common">Chinese jujube</name>
    <name type="synonym">Ziziphus sativa</name>
    <dbReference type="NCBI Taxonomy" id="326968"/>
    <lineage>
        <taxon>Eukaryota</taxon>
        <taxon>Viridiplantae</taxon>
        <taxon>Streptophyta</taxon>
        <taxon>Embryophyta</taxon>
        <taxon>Tracheophyta</taxon>
        <taxon>Spermatophyta</taxon>
        <taxon>Magnoliopsida</taxon>
        <taxon>eudicotyledons</taxon>
        <taxon>Gunneridae</taxon>
        <taxon>Pentapetalae</taxon>
        <taxon>rosids</taxon>
        <taxon>fabids</taxon>
        <taxon>Rosales</taxon>
        <taxon>Rhamnaceae</taxon>
        <taxon>Paliureae</taxon>
        <taxon>Ziziphus</taxon>
    </lineage>
</organism>
<dbReference type="GeneID" id="125423937"/>
<dbReference type="PANTHER" id="PTHR47926:SF456">
    <property type="entry name" value="PENTATRICOPEPTIDE REPEAT-CONTAINING PROTEIN ELI1, CHLOROPLASTIC"/>
    <property type="match status" value="1"/>
</dbReference>
<reference evidence="3" key="1">
    <citation type="submission" date="2025-08" db="UniProtKB">
        <authorList>
            <consortium name="RefSeq"/>
        </authorList>
    </citation>
    <scope>IDENTIFICATION</scope>
    <source>
        <tissue evidence="3">Seedling</tissue>
    </source>
</reference>
<name>A0ABM4AE97_ZIZJJ</name>
<dbReference type="Gene3D" id="1.25.40.10">
    <property type="entry name" value="Tetratricopeptide repeat domain"/>
    <property type="match status" value="1"/>
</dbReference>
<evidence type="ECO:0000256" key="1">
    <source>
        <dbReference type="ARBA" id="ARBA00022737"/>
    </source>
</evidence>
<keyword evidence="2" id="KW-1185">Reference proteome</keyword>
<dbReference type="InterPro" id="IPR046848">
    <property type="entry name" value="E_motif"/>
</dbReference>
<dbReference type="Proteomes" id="UP001652623">
    <property type="component" value="Chromosome 7"/>
</dbReference>